<accession>A0A1G8EZ37</accession>
<feature type="transmembrane region" description="Helical" evidence="7">
    <location>
        <begin position="101"/>
        <end position="122"/>
    </location>
</feature>
<dbReference type="SUPFAM" id="SSF161098">
    <property type="entry name" value="MetI-like"/>
    <property type="match status" value="1"/>
</dbReference>
<evidence type="ECO:0000256" key="1">
    <source>
        <dbReference type="ARBA" id="ARBA00004651"/>
    </source>
</evidence>
<keyword evidence="6 7" id="KW-0472">Membrane</keyword>
<protein>
    <submittedName>
        <fullName evidence="8">ABC transporter permease</fullName>
    </submittedName>
</protein>
<dbReference type="Proteomes" id="UP000509222">
    <property type="component" value="Chromosome"/>
</dbReference>
<organism evidence="8 9">
    <name type="scientific">Planococcus glaciei</name>
    <dbReference type="NCBI Taxonomy" id="459472"/>
    <lineage>
        <taxon>Bacteria</taxon>
        <taxon>Bacillati</taxon>
        <taxon>Bacillota</taxon>
        <taxon>Bacilli</taxon>
        <taxon>Bacillales</taxon>
        <taxon>Caryophanaceae</taxon>
        <taxon>Planococcus</taxon>
    </lineage>
</organism>
<proteinExistence type="inferred from homology"/>
<dbReference type="Gene3D" id="1.10.3720.10">
    <property type="entry name" value="MetI-like"/>
    <property type="match status" value="1"/>
</dbReference>
<dbReference type="EMBL" id="CP051177">
    <property type="protein sequence ID" value="QKX49309.1"/>
    <property type="molecule type" value="Genomic_DNA"/>
</dbReference>
<dbReference type="GO" id="GO:0005886">
    <property type="term" value="C:plasma membrane"/>
    <property type="evidence" value="ECO:0007669"/>
    <property type="project" value="UniProtKB-SubCell"/>
</dbReference>
<dbReference type="NCBIfam" id="NF045471">
    <property type="entry name" value="Opp3B"/>
    <property type="match status" value="1"/>
</dbReference>
<dbReference type="OrthoDB" id="401349at2"/>
<dbReference type="PANTHER" id="PTHR43163:SF6">
    <property type="entry name" value="DIPEPTIDE TRANSPORT SYSTEM PERMEASE PROTEIN DPPB-RELATED"/>
    <property type="match status" value="1"/>
</dbReference>
<feature type="transmembrane region" description="Helical" evidence="7">
    <location>
        <begin position="229"/>
        <end position="254"/>
    </location>
</feature>
<keyword evidence="3" id="KW-1003">Cell membrane</keyword>
<feature type="transmembrane region" description="Helical" evidence="7">
    <location>
        <begin position="175"/>
        <end position="193"/>
    </location>
</feature>
<dbReference type="AlphaFoldDB" id="A0A1G8EZ37"/>
<keyword evidence="9" id="KW-1185">Reference proteome</keyword>
<dbReference type="CDD" id="cd06261">
    <property type="entry name" value="TM_PBP2"/>
    <property type="match status" value="1"/>
</dbReference>
<evidence type="ECO:0000313" key="8">
    <source>
        <dbReference type="EMBL" id="QKX49309.1"/>
    </source>
</evidence>
<dbReference type="GO" id="GO:0055085">
    <property type="term" value="P:transmembrane transport"/>
    <property type="evidence" value="ECO:0007669"/>
    <property type="project" value="InterPro"/>
</dbReference>
<reference evidence="9" key="1">
    <citation type="submission" date="2020-06" db="EMBL/GenBank/DDBJ databases">
        <title>Isolation of Planomicrobium glaciei.</title>
        <authorList>
            <person name="Malisova L."/>
            <person name="Safrankova R."/>
            <person name="Jakubu V."/>
            <person name="Spanelova P."/>
        </authorList>
    </citation>
    <scope>NUCLEOTIDE SEQUENCE [LARGE SCALE GENOMIC DNA]</scope>
    <source>
        <strain evidence="9">NRL-ATB46093</strain>
    </source>
</reference>
<dbReference type="PROSITE" id="PS50928">
    <property type="entry name" value="ABC_TM1"/>
    <property type="match status" value="1"/>
</dbReference>
<evidence type="ECO:0000256" key="5">
    <source>
        <dbReference type="ARBA" id="ARBA00022989"/>
    </source>
</evidence>
<evidence type="ECO:0000256" key="7">
    <source>
        <dbReference type="RuleBase" id="RU363032"/>
    </source>
</evidence>
<sequence length="312" mass="33930">MARYIGKRLIYMILTLALIATFTFFLMKILPGSPIASAGKLSPEQRAVVEEAYGLNDPLPVQYFNYMFNLAQGDLGISINQFKGAPVTDLILSRMGPSAQIGFQGMVLGTIIGILLGMIAALRQNTWVDYSSTLIAIIGISIPSFVFASMLQYFFGLKLEWFPVALWKDGFMSSVLPSIALAMFPLATAARFIRTEMIEVLGSDYITLAKAKGASGSEIAFKHAFRNALIPLITVLGPMTVGILTGSLVVEQIFAIPGIGEQFVKSIMVNDFSIIMGTTIFFSVFLIVVILIVDILYGIIDPRIRLSGGKSS</sequence>
<evidence type="ECO:0000313" key="9">
    <source>
        <dbReference type="Proteomes" id="UP000509222"/>
    </source>
</evidence>
<feature type="transmembrane region" description="Helical" evidence="7">
    <location>
        <begin position="274"/>
        <end position="300"/>
    </location>
</feature>
<dbReference type="InterPro" id="IPR000515">
    <property type="entry name" value="MetI-like"/>
</dbReference>
<gene>
    <name evidence="8" type="ORF">HF394_01250</name>
</gene>
<dbReference type="InterPro" id="IPR035906">
    <property type="entry name" value="MetI-like_sf"/>
</dbReference>
<feature type="transmembrane region" description="Helical" evidence="7">
    <location>
        <begin position="134"/>
        <end position="155"/>
    </location>
</feature>
<dbReference type="InterPro" id="IPR045621">
    <property type="entry name" value="BPD_transp_1_N"/>
</dbReference>
<keyword evidence="5 7" id="KW-1133">Transmembrane helix</keyword>
<keyword evidence="4 7" id="KW-0812">Transmembrane</keyword>
<evidence type="ECO:0000256" key="4">
    <source>
        <dbReference type="ARBA" id="ARBA00022692"/>
    </source>
</evidence>
<comment type="subcellular location">
    <subcellularLocation>
        <location evidence="1 7">Cell membrane</location>
        <topology evidence="1 7">Multi-pass membrane protein</topology>
    </subcellularLocation>
</comment>
<name>A0A1G8EZ37_9BACL</name>
<dbReference type="STRING" id="459472.SAMN04487975_107162"/>
<dbReference type="RefSeq" id="WP_036804290.1">
    <property type="nucleotide sequence ID" value="NZ_CP051177.1"/>
</dbReference>
<feature type="transmembrane region" description="Helical" evidence="7">
    <location>
        <begin position="9"/>
        <end position="30"/>
    </location>
</feature>
<dbReference type="eggNOG" id="COG0601">
    <property type="taxonomic scope" value="Bacteria"/>
</dbReference>
<comment type="similarity">
    <text evidence="7">Belongs to the binding-protein-dependent transport system permease family.</text>
</comment>
<evidence type="ECO:0000256" key="6">
    <source>
        <dbReference type="ARBA" id="ARBA00023136"/>
    </source>
</evidence>
<evidence type="ECO:0000256" key="2">
    <source>
        <dbReference type="ARBA" id="ARBA00022448"/>
    </source>
</evidence>
<keyword evidence="2 7" id="KW-0813">Transport</keyword>
<dbReference type="Pfam" id="PF19300">
    <property type="entry name" value="BPD_transp_1_N"/>
    <property type="match status" value="1"/>
</dbReference>
<dbReference type="Pfam" id="PF00528">
    <property type="entry name" value="BPD_transp_1"/>
    <property type="match status" value="1"/>
</dbReference>
<dbReference type="PANTHER" id="PTHR43163">
    <property type="entry name" value="DIPEPTIDE TRANSPORT SYSTEM PERMEASE PROTEIN DPPB-RELATED"/>
    <property type="match status" value="1"/>
</dbReference>
<evidence type="ECO:0000256" key="3">
    <source>
        <dbReference type="ARBA" id="ARBA00022475"/>
    </source>
</evidence>